<name>A0A285GB67_9FIRM</name>
<gene>
    <name evidence="1" type="ORF">SAMN06265827_10627</name>
</gene>
<dbReference type="RefSeq" id="WP_097017061.1">
    <property type="nucleotide sequence ID" value="NZ_OBDZ01000006.1"/>
</dbReference>
<evidence type="ECO:0008006" key="3">
    <source>
        <dbReference type="Google" id="ProtNLM"/>
    </source>
</evidence>
<evidence type="ECO:0000313" key="1">
    <source>
        <dbReference type="EMBL" id="SNY20807.1"/>
    </source>
</evidence>
<dbReference type="EMBL" id="OBDZ01000006">
    <property type="protein sequence ID" value="SNY20807.1"/>
    <property type="molecule type" value="Genomic_DNA"/>
</dbReference>
<accession>A0A285GB67</accession>
<proteinExistence type="predicted"/>
<reference evidence="2" key="1">
    <citation type="submission" date="2017-09" db="EMBL/GenBank/DDBJ databases">
        <authorList>
            <person name="Varghese N."/>
            <person name="Submissions S."/>
        </authorList>
    </citation>
    <scope>NUCLEOTIDE SEQUENCE [LARGE SCALE GENOMIC DNA]</scope>
    <source>
        <strain evidence="2">MSL47</strain>
    </source>
</reference>
<keyword evidence="2" id="KW-1185">Reference proteome</keyword>
<dbReference type="STRING" id="1413210.U472_03590"/>
<protein>
    <recommendedName>
        <fullName evidence="3">MerR family transcriptional regulator</fullName>
    </recommendedName>
</protein>
<dbReference type="AlphaFoldDB" id="A0A285GB67"/>
<evidence type="ECO:0000313" key="2">
    <source>
        <dbReference type="Proteomes" id="UP000219573"/>
    </source>
</evidence>
<organism evidence="1 2">
    <name type="scientific">Orenia metallireducens</name>
    <dbReference type="NCBI Taxonomy" id="1413210"/>
    <lineage>
        <taxon>Bacteria</taxon>
        <taxon>Bacillati</taxon>
        <taxon>Bacillota</taxon>
        <taxon>Clostridia</taxon>
        <taxon>Halanaerobiales</taxon>
        <taxon>Halobacteroidaceae</taxon>
        <taxon>Orenia</taxon>
    </lineage>
</organism>
<dbReference type="OrthoDB" id="1739831at2"/>
<dbReference type="Proteomes" id="UP000219573">
    <property type="component" value="Unassembled WGS sequence"/>
</dbReference>
<sequence length="73" mass="8633">MELKNCKNCGKVFIKKNSGLCDKCHQEQEQKYIRVKDYLWDNSKATIDEIHQATGISKNIIRKFVREGRFRSL</sequence>